<evidence type="ECO:0000259" key="9">
    <source>
        <dbReference type="Pfam" id="PF01915"/>
    </source>
</evidence>
<reference evidence="11" key="1">
    <citation type="submission" date="2012-06" db="EMBL/GenBank/DDBJ databases">
        <title>The complete genome of Flexibacter litoralis DSM 6794.</title>
        <authorList>
            <person name="Lucas S."/>
            <person name="Copeland A."/>
            <person name="Lapidus A."/>
            <person name="Glavina del Rio T."/>
            <person name="Dalin E."/>
            <person name="Tice H."/>
            <person name="Bruce D."/>
            <person name="Goodwin L."/>
            <person name="Pitluck S."/>
            <person name="Peters L."/>
            <person name="Ovchinnikova G."/>
            <person name="Lu M."/>
            <person name="Kyrpides N."/>
            <person name="Mavromatis K."/>
            <person name="Ivanova N."/>
            <person name="Brettin T."/>
            <person name="Detter J.C."/>
            <person name="Han C."/>
            <person name="Larimer F."/>
            <person name="Land M."/>
            <person name="Hauser L."/>
            <person name="Markowitz V."/>
            <person name="Cheng J.-F."/>
            <person name="Hugenholtz P."/>
            <person name="Woyke T."/>
            <person name="Wu D."/>
            <person name="Spring S."/>
            <person name="Lang E."/>
            <person name="Kopitz M."/>
            <person name="Brambilla E."/>
            <person name="Klenk H.-P."/>
            <person name="Eisen J.A."/>
        </authorList>
    </citation>
    <scope>NUCLEOTIDE SEQUENCE [LARGE SCALE GENOMIC DNA]</scope>
    <source>
        <strain evidence="11">ATCC 23117 / DSM 6794 / NBRC 15988 / NCIMB 1366 / Sio-4</strain>
    </source>
</reference>
<evidence type="ECO:0000256" key="1">
    <source>
        <dbReference type="ARBA" id="ARBA00001231"/>
    </source>
</evidence>
<dbReference type="InterPro" id="IPR017853">
    <property type="entry name" value="GH"/>
</dbReference>
<evidence type="ECO:0000256" key="2">
    <source>
        <dbReference type="ARBA" id="ARBA00005336"/>
    </source>
</evidence>
<evidence type="ECO:0000256" key="3">
    <source>
        <dbReference type="ARBA" id="ARBA00012663"/>
    </source>
</evidence>
<evidence type="ECO:0000259" key="8">
    <source>
        <dbReference type="Pfam" id="PF00933"/>
    </source>
</evidence>
<dbReference type="InterPro" id="IPR001764">
    <property type="entry name" value="Glyco_hydro_3_N"/>
</dbReference>
<dbReference type="HOGENOM" id="CLU_012120_0_0_10"/>
<evidence type="ECO:0000256" key="4">
    <source>
        <dbReference type="ARBA" id="ARBA00022801"/>
    </source>
</evidence>
<keyword evidence="11" id="KW-1185">Reference proteome</keyword>
<organism evidence="10 11">
    <name type="scientific">Bernardetia litoralis (strain ATCC 23117 / DSM 6794 / NBRC 15988 / NCIMB 1366 / Fx l1 / Sio-4)</name>
    <name type="common">Flexibacter litoralis</name>
    <dbReference type="NCBI Taxonomy" id="880071"/>
    <lineage>
        <taxon>Bacteria</taxon>
        <taxon>Pseudomonadati</taxon>
        <taxon>Bacteroidota</taxon>
        <taxon>Cytophagia</taxon>
        <taxon>Cytophagales</taxon>
        <taxon>Bernardetiaceae</taxon>
        <taxon>Bernardetia</taxon>
    </lineage>
</organism>
<dbReference type="SUPFAM" id="SSF51445">
    <property type="entry name" value="(Trans)glycosidases"/>
    <property type="match status" value="1"/>
</dbReference>
<sequence precursor="true">MIKNNLKTKNFILTGFIFLFLVTPIFAQNITSAQIIAKAVAEEKLRIDNIKWDKREKWVNQKLSNLDLEQKIAQLFMIAAYSNRNESHYRQIDNFITKYKIGGLIFFQGTPSKQAELTNRYQAKANIPLLIAMDAEWGLGMRLKNTISYPRQMVLGAMNDSLAIYDLGKEVARQCLRLGVHVNFAPVIDVNSNPKNPVIGTRSFGENKYRVAKNGIAYTNGMQDGGIIATAKHFPGHGDTDSDSHYTLPQLKHDKKRLSDVELYPFKRLFADSVLSVMVAHLNVPAYDSTENIPTTLSKNVVTDLLKDELGFDGLIFTDAMNMKGLSSNFTPDEGNVQAILAGNDVLLYPASIPKGIALIKKAVEEGKISEAEIEERVKKVLRAKYFVGLNNFKPIKLKGLDADLNNPQANILNEKLHQKAVTIVRNENNLIPFQKLDTLSFGSVVINEKAGNEFQKMLSNYAPFEHVAISSVSTAAFSAAKSTLSNKKVIIVGVFGVNQYSVSTSFGISAATQKFVKELQDLGKNVVVVDFGHAYSLAKFENQKHLVAAYVDNKIMQKSVPQVLFGAVKTQGRVPVSAGDKIKEGDGFTTKSLGRLRYSDYPEGTGMNSKYLNERIDWLANEAIKYRATPGCQVLIIKDSTVIFQKSYGNFKYDKKQKVENESIYDLASLTKIVATVPAMMQLVSDKKIDLDVPISTYLTELDSSEKGKVTARQLLMHRGGYHGNMPGWFETFSNETNYNKYYSNHCDEEYCEEIAPHLYAKAGLKDSIWNWVIESPMRNKRADGSYSYRYSDRGFYMLNQLVARVSGTSLDYLVENTFYNSLGLSTAYHPLRRYDKSVIVPSSVDNLFRKDEVRGIVHDYSAAILGGVSGHAGTFSNANDIGILMQTFLQGGNYGGVQYFDKEVVEEFTRRQLEGGRRALGFDMSMKGRKIPATIYASENTFGHTGFTGTAAWADADKGIVFIFLANRTYPDETNRKLVTKGIRTRMLEAVFQSVIE</sequence>
<dbReference type="STRING" id="880071.Fleli_1334"/>
<dbReference type="RefSeq" id="WP_014797223.1">
    <property type="nucleotide sequence ID" value="NC_018018.1"/>
</dbReference>
<dbReference type="InterPro" id="IPR050226">
    <property type="entry name" value="NagZ_Beta-hexosaminidase"/>
</dbReference>
<dbReference type="PROSITE" id="PS00775">
    <property type="entry name" value="GLYCOSYL_HYDROL_F3"/>
    <property type="match status" value="1"/>
</dbReference>
<gene>
    <name evidence="10" type="ordered locus">Fleli_1334</name>
</gene>
<dbReference type="GO" id="GO:0004563">
    <property type="term" value="F:beta-N-acetylhexosaminidase activity"/>
    <property type="evidence" value="ECO:0007669"/>
    <property type="project" value="UniProtKB-EC"/>
</dbReference>
<dbReference type="eggNOG" id="COG1680">
    <property type="taxonomic scope" value="Bacteria"/>
</dbReference>
<keyword evidence="5 6" id="KW-0326">Glycosidase</keyword>
<evidence type="ECO:0000256" key="6">
    <source>
        <dbReference type="RuleBase" id="RU361161"/>
    </source>
</evidence>
<proteinExistence type="inferred from homology"/>
<evidence type="ECO:0000256" key="5">
    <source>
        <dbReference type="ARBA" id="ARBA00023295"/>
    </source>
</evidence>
<dbReference type="GO" id="GO:0005975">
    <property type="term" value="P:carbohydrate metabolic process"/>
    <property type="evidence" value="ECO:0007669"/>
    <property type="project" value="InterPro"/>
</dbReference>
<dbReference type="Gene3D" id="3.20.20.300">
    <property type="entry name" value="Glycoside hydrolase, family 3, N-terminal domain"/>
    <property type="match status" value="1"/>
</dbReference>
<dbReference type="InterPro" id="IPR002772">
    <property type="entry name" value="Glyco_hydro_3_C"/>
</dbReference>
<dbReference type="EMBL" id="CP003345">
    <property type="protein sequence ID" value="AFM03766.1"/>
    <property type="molecule type" value="Genomic_DNA"/>
</dbReference>
<accession>I4AII1</accession>
<name>I4AII1_BERLS</name>
<keyword evidence="4 6" id="KW-0378">Hydrolase</keyword>
<dbReference type="InterPro" id="IPR019800">
    <property type="entry name" value="Glyco_hydro_3_AS"/>
</dbReference>
<feature type="domain" description="Glycoside hydrolase family 3 N-terminal" evidence="8">
    <location>
        <begin position="68"/>
        <end position="383"/>
    </location>
</feature>
<dbReference type="Gene3D" id="3.40.50.1700">
    <property type="entry name" value="Glycoside hydrolase family 3 C-terminal domain"/>
    <property type="match status" value="1"/>
</dbReference>
<dbReference type="PANTHER" id="PTHR30480:SF13">
    <property type="entry name" value="BETA-HEXOSAMINIDASE"/>
    <property type="match status" value="1"/>
</dbReference>
<dbReference type="InterPro" id="IPR001466">
    <property type="entry name" value="Beta-lactam-related"/>
</dbReference>
<protein>
    <recommendedName>
        <fullName evidence="3">beta-N-acetylhexosaminidase</fullName>
        <ecNumber evidence="3">3.2.1.52</ecNumber>
    </recommendedName>
</protein>
<dbReference type="Pfam" id="PF00144">
    <property type="entry name" value="Beta-lactamase"/>
    <property type="match status" value="1"/>
</dbReference>
<dbReference type="Pfam" id="PF01915">
    <property type="entry name" value="Glyco_hydro_3_C"/>
    <property type="match status" value="1"/>
</dbReference>
<dbReference type="InterPro" id="IPR012338">
    <property type="entry name" value="Beta-lactam/transpept-like"/>
</dbReference>
<evidence type="ECO:0000313" key="10">
    <source>
        <dbReference type="EMBL" id="AFM03766.1"/>
    </source>
</evidence>
<dbReference type="SUPFAM" id="SSF52279">
    <property type="entry name" value="Beta-D-glucan exohydrolase, C-terminal domain"/>
    <property type="match status" value="1"/>
</dbReference>
<dbReference type="Proteomes" id="UP000006054">
    <property type="component" value="Chromosome"/>
</dbReference>
<dbReference type="PATRIC" id="fig|880071.3.peg.1309"/>
<dbReference type="InterPro" id="IPR036962">
    <property type="entry name" value="Glyco_hydro_3_N_sf"/>
</dbReference>
<comment type="catalytic activity">
    <reaction evidence="1">
        <text>Hydrolysis of terminal non-reducing N-acetyl-D-hexosamine residues in N-acetyl-beta-D-hexosaminides.</text>
        <dbReference type="EC" id="3.2.1.52"/>
    </reaction>
</comment>
<dbReference type="InterPro" id="IPR036881">
    <property type="entry name" value="Glyco_hydro_3_C_sf"/>
</dbReference>
<dbReference type="Pfam" id="PF00933">
    <property type="entry name" value="Glyco_hydro_3"/>
    <property type="match status" value="1"/>
</dbReference>
<dbReference type="EC" id="3.2.1.52" evidence="3"/>
<dbReference type="Gene3D" id="3.40.710.10">
    <property type="entry name" value="DD-peptidase/beta-lactamase superfamily"/>
    <property type="match status" value="1"/>
</dbReference>
<dbReference type="eggNOG" id="COG1472">
    <property type="taxonomic scope" value="Bacteria"/>
</dbReference>
<dbReference type="PANTHER" id="PTHR30480">
    <property type="entry name" value="BETA-HEXOSAMINIDASE-RELATED"/>
    <property type="match status" value="1"/>
</dbReference>
<feature type="domain" description="Glycoside hydrolase family 3 C-terminal" evidence="9">
    <location>
        <begin position="424"/>
        <end position="608"/>
    </location>
</feature>
<dbReference type="SUPFAM" id="SSF56601">
    <property type="entry name" value="beta-lactamase/transpeptidase-like"/>
    <property type="match status" value="1"/>
</dbReference>
<dbReference type="PRINTS" id="PR00133">
    <property type="entry name" value="GLHYDRLASE3"/>
</dbReference>
<comment type="similarity">
    <text evidence="2 6">Belongs to the glycosyl hydrolase 3 family.</text>
</comment>
<dbReference type="KEGG" id="fli:Fleli_1334"/>
<evidence type="ECO:0000259" key="7">
    <source>
        <dbReference type="Pfam" id="PF00144"/>
    </source>
</evidence>
<evidence type="ECO:0000313" key="11">
    <source>
        <dbReference type="Proteomes" id="UP000006054"/>
    </source>
</evidence>
<dbReference type="AlphaFoldDB" id="I4AII1"/>
<dbReference type="OrthoDB" id="9805821at2"/>
<feature type="domain" description="Beta-lactamase-related" evidence="7">
    <location>
        <begin position="628"/>
        <end position="977"/>
    </location>
</feature>
<dbReference type="GO" id="GO:0009254">
    <property type="term" value="P:peptidoglycan turnover"/>
    <property type="evidence" value="ECO:0007669"/>
    <property type="project" value="TreeGrafter"/>
</dbReference>